<dbReference type="InterPro" id="IPR052527">
    <property type="entry name" value="Metal_cation-efflux_comp"/>
</dbReference>
<dbReference type="Pfam" id="PF04140">
    <property type="entry name" value="ICMT"/>
    <property type="match status" value="1"/>
</dbReference>
<dbReference type="GO" id="GO:0032259">
    <property type="term" value="P:methylation"/>
    <property type="evidence" value="ECO:0007669"/>
    <property type="project" value="UniProtKB-KW"/>
</dbReference>
<sequence length="225" mass="25493">MEVRPGAWLPDFLLTWPEWAGSDWPRSSCVGLAVQTLFCKLPDVKARTLAPLLFGFLTVQRLLELRLARANERWARQHGATESGQEHYPLFFVLHPAWMLATLLEGRRARGRVNWAAFALFMLAQPLRAWVIRTLGRYWNTRILIVPGGERVRRGPFRFLRHPNYTVVTLEMAAAPLSVGAWRTAIAFSLLNAALLLLIRIPAEERALRAYQEGPWRETAAAAGG</sequence>
<accession>Q1IXX7</accession>
<evidence type="ECO:0000256" key="2">
    <source>
        <dbReference type="ARBA" id="ARBA00022692"/>
    </source>
</evidence>
<evidence type="ECO:0000256" key="1">
    <source>
        <dbReference type="ARBA" id="ARBA00004141"/>
    </source>
</evidence>
<evidence type="ECO:0000313" key="7">
    <source>
        <dbReference type="Proteomes" id="UP000002431"/>
    </source>
</evidence>
<proteinExistence type="predicted"/>
<keyword evidence="7" id="KW-1185">Reference proteome</keyword>
<dbReference type="EMBL" id="CP000359">
    <property type="protein sequence ID" value="ABF45907.1"/>
    <property type="molecule type" value="Genomic_DNA"/>
</dbReference>
<evidence type="ECO:0000313" key="6">
    <source>
        <dbReference type="EMBL" id="ABF45907.1"/>
    </source>
</evidence>
<keyword evidence="6" id="KW-0808">Transferase</keyword>
<keyword evidence="2 5" id="KW-0812">Transmembrane</keyword>
<protein>
    <submittedName>
        <fullName evidence="6">Isoprenylcysteine carboxyl methyltransferase</fullName>
    </submittedName>
</protein>
<dbReference type="eggNOG" id="COG1755">
    <property type="taxonomic scope" value="Bacteria"/>
</dbReference>
<dbReference type="STRING" id="319795.Dgeo_1612"/>
<dbReference type="KEGG" id="dge:Dgeo_1612"/>
<dbReference type="Proteomes" id="UP000002431">
    <property type="component" value="Chromosome"/>
</dbReference>
<evidence type="ECO:0000256" key="4">
    <source>
        <dbReference type="ARBA" id="ARBA00023136"/>
    </source>
</evidence>
<dbReference type="GO" id="GO:0004671">
    <property type="term" value="F:protein C-terminal S-isoprenylcysteine carboxyl O-methyltransferase activity"/>
    <property type="evidence" value="ECO:0007669"/>
    <property type="project" value="InterPro"/>
</dbReference>
<dbReference type="PANTHER" id="PTHR43847">
    <property type="entry name" value="BLL3993 PROTEIN"/>
    <property type="match status" value="1"/>
</dbReference>
<keyword evidence="3 5" id="KW-1133">Transmembrane helix</keyword>
<comment type="subcellular location">
    <subcellularLocation>
        <location evidence="1">Membrane</location>
        <topology evidence="1">Multi-pass membrane protein</topology>
    </subcellularLocation>
</comment>
<keyword evidence="6" id="KW-0489">Methyltransferase</keyword>
<dbReference type="GO" id="GO:0016020">
    <property type="term" value="C:membrane"/>
    <property type="evidence" value="ECO:0007669"/>
    <property type="project" value="UniProtKB-SubCell"/>
</dbReference>
<evidence type="ECO:0000256" key="3">
    <source>
        <dbReference type="ARBA" id="ARBA00022989"/>
    </source>
</evidence>
<feature type="transmembrane region" description="Helical" evidence="5">
    <location>
        <begin position="180"/>
        <end position="199"/>
    </location>
</feature>
<evidence type="ECO:0000256" key="5">
    <source>
        <dbReference type="SAM" id="Phobius"/>
    </source>
</evidence>
<keyword evidence="4 5" id="KW-0472">Membrane</keyword>
<gene>
    <name evidence="6" type="ordered locus">Dgeo_1612</name>
</gene>
<dbReference type="InterPro" id="IPR007269">
    <property type="entry name" value="ICMT_MeTrfase"/>
</dbReference>
<dbReference type="Gene3D" id="1.20.120.1630">
    <property type="match status" value="1"/>
</dbReference>
<dbReference type="AlphaFoldDB" id="Q1IXX7"/>
<organism evidence="6 7">
    <name type="scientific">Deinococcus geothermalis (strain DSM 11300 / CIP 105573 / AG-3a)</name>
    <dbReference type="NCBI Taxonomy" id="319795"/>
    <lineage>
        <taxon>Bacteria</taxon>
        <taxon>Thermotogati</taxon>
        <taxon>Deinococcota</taxon>
        <taxon>Deinococci</taxon>
        <taxon>Deinococcales</taxon>
        <taxon>Deinococcaceae</taxon>
        <taxon>Deinococcus</taxon>
    </lineage>
</organism>
<dbReference type="PANTHER" id="PTHR43847:SF1">
    <property type="entry name" value="BLL3993 PROTEIN"/>
    <property type="match status" value="1"/>
</dbReference>
<name>Q1IXX7_DEIGD</name>
<reference evidence="6" key="1">
    <citation type="submission" date="2006-04" db="EMBL/GenBank/DDBJ databases">
        <title>Complete sequence of chromosome of Deinococcus geothermalis DSM 11300.</title>
        <authorList>
            <consortium name="US DOE Joint Genome Institute"/>
            <person name="Copeland A."/>
            <person name="Lucas S."/>
            <person name="Lapidus A."/>
            <person name="Barry K."/>
            <person name="Detter J.C."/>
            <person name="Glavina del Rio T."/>
            <person name="Hammon N."/>
            <person name="Israni S."/>
            <person name="Dalin E."/>
            <person name="Tice H."/>
            <person name="Pitluck S."/>
            <person name="Brettin T."/>
            <person name="Bruce D."/>
            <person name="Han C."/>
            <person name="Tapia R."/>
            <person name="Saunders E."/>
            <person name="Gilna P."/>
            <person name="Schmutz J."/>
            <person name="Larimer F."/>
            <person name="Land M."/>
            <person name="Hauser L."/>
            <person name="Kyrpides N."/>
            <person name="Kim E."/>
            <person name="Daly M.J."/>
            <person name="Fredrickson J.K."/>
            <person name="Makarova K.S."/>
            <person name="Gaidamakova E.K."/>
            <person name="Zhai M."/>
            <person name="Richardson P."/>
        </authorList>
    </citation>
    <scope>NUCLEOTIDE SEQUENCE</scope>
    <source>
        <strain evidence="6">DSM 11300</strain>
    </source>
</reference>
<dbReference type="HOGENOM" id="CLU_102515_0_0_0"/>